<proteinExistence type="predicted"/>
<evidence type="ECO:0000313" key="3">
    <source>
        <dbReference type="Proteomes" id="UP000821895"/>
    </source>
</evidence>
<dbReference type="RefSeq" id="YP_010675477.1">
    <property type="nucleotide sequence ID" value="NC_071004.1"/>
</dbReference>
<gene>
    <name evidence="2" type="primary">48</name>
    <name evidence="2" type="ORF">SEA_CLAWZ_48</name>
</gene>
<sequence length="158" mass="18237">MSSIWTSLLFSIAGLIFGFIGGQMIAWRRYGSLIIPTYHPRSSQRRADFIIGILVVALAMATLVQGVIAQENQTNCNNEFRRVLKERASLTQQQTLESRNLQQELIDIEVLYPPAVLVDPQKREDYIHARDHARQNYVKRLTDLDEQRTHNPYPDPRC</sequence>
<keyword evidence="1" id="KW-0812">Transmembrane</keyword>
<protein>
    <submittedName>
        <fullName evidence="2">Membrane protein</fullName>
    </submittedName>
</protein>
<name>A0AAE7K6X2_9CAUD</name>
<dbReference type="GeneID" id="77951804"/>
<feature type="transmembrane region" description="Helical" evidence="1">
    <location>
        <begin position="47"/>
        <end position="68"/>
    </location>
</feature>
<dbReference type="Proteomes" id="UP000821895">
    <property type="component" value="Segment"/>
</dbReference>
<keyword evidence="3" id="KW-1185">Reference proteome</keyword>
<evidence type="ECO:0000256" key="1">
    <source>
        <dbReference type="SAM" id="Phobius"/>
    </source>
</evidence>
<dbReference type="KEGG" id="vg:77951804"/>
<keyword evidence="1" id="KW-0472">Membrane</keyword>
<evidence type="ECO:0000313" key="2">
    <source>
        <dbReference type="EMBL" id="QKY79960.1"/>
    </source>
</evidence>
<keyword evidence="1" id="KW-1133">Transmembrane helix</keyword>
<dbReference type="EMBL" id="MT498058">
    <property type="protein sequence ID" value="QKY79960.1"/>
    <property type="molecule type" value="Genomic_DNA"/>
</dbReference>
<feature type="transmembrane region" description="Helical" evidence="1">
    <location>
        <begin position="6"/>
        <end position="26"/>
    </location>
</feature>
<accession>A0AAE7K6X2</accession>
<reference evidence="2" key="1">
    <citation type="submission" date="2020-05" db="EMBL/GenBank/DDBJ databases">
        <authorList>
            <person name="Conneilly E.M."/>
            <person name="Corace M.L."/>
            <person name="Daly D."/>
            <person name="Dejene M.A."/>
            <person name="Deng Y."/>
            <person name="Kelly J.M."/>
            <person name="Masiello C.S."/>
            <person name="McDonough D."/>
            <person name="Musser E."/>
            <person name="Pecorale A.L."/>
            <person name="Ray R.F."/>
            <person name="Regan I.M."/>
            <person name="Shedd N.A."/>
            <person name="Tatone J.R."/>
            <person name="Tocci C.W."/>
            <person name="Zarate C.M."/>
            <person name="Whitefleet-Smith J.L."/>
            <person name="Garlena R.A."/>
            <person name="Russell D.A."/>
            <person name="Pope W.H."/>
            <person name="Jacobs-Sera D."/>
            <person name="Hatfull G.F."/>
        </authorList>
    </citation>
    <scope>NUCLEOTIDE SEQUENCE</scope>
</reference>
<organism evidence="2 3">
    <name type="scientific">Gordonia phage Clawz</name>
    <dbReference type="NCBI Taxonomy" id="2743910"/>
    <lineage>
        <taxon>Viruses</taxon>
        <taxon>Duplodnaviria</taxon>
        <taxon>Heunggongvirae</taxon>
        <taxon>Uroviricota</taxon>
        <taxon>Caudoviricetes</taxon>
        <taxon>Clawzvirus</taxon>
        <taxon>Clawzvirus clawz</taxon>
    </lineage>
</organism>